<evidence type="ECO:0000313" key="1">
    <source>
        <dbReference type="EMBL" id="OCX12666.1"/>
    </source>
</evidence>
<evidence type="ECO:0000313" key="2">
    <source>
        <dbReference type="Proteomes" id="UP000094412"/>
    </source>
</evidence>
<sequence>MPVDFTHPWVGRTVIYTAAHPNARPEQGIVTSVNVEARIVFVRYGAGTTSKATSVDERLQFLDGSDLILWK</sequence>
<dbReference type="Proteomes" id="UP000094412">
    <property type="component" value="Unassembled WGS sequence"/>
</dbReference>
<reference evidence="1 2" key="1">
    <citation type="submission" date="2016-08" db="EMBL/GenBank/DDBJ databases">
        <title>Whole genome sequence of Mesorhizobium sp. strain UASWS1009 isolated from industrial sewage.</title>
        <authorList>
            <person name="Crovadore J."/>
            <person name="Calmin G."/>
            <person name="Chablais R."/>
            <person name="Cochard B."/>
            <person name="Lefort F."/>
        </authorList>
    </citation>
    <scope>NUCLEOTIDE SEQUENCE [LARGE SCALE GENOMIC DNA]</scope>
    <source>
        <strain evidence="1 2">UASWS1009</strain>
    </source>
</reference>
<dbReference type="RefSeq" id="WP_024922474.1">
    <property type="nucleotide sequence ID" value="NZ_MDEO01000036.1"/>
</dbReference>
<organism evidence="1 2">
    <name type="scientific">Mesorhizobium hungaricum</name>
    <dbReference type="NCBI Taxonomy" id="1566387"/>
    <lineage>
        <taxon>Bacteria</taxon>
        <taxon>Pseudomonadati</taxon>
        <taxon>Pseudomonadota</taxon>
        <taxon>Alphaproteobacteria</taxon>
        <taxon>Hyphomicrobiales</taxon>
        <taxon>Phyllobacteriaceae</taxon>
        <taxon>Mesorhizobium</taxon>
    </lineage>
</organism>
<comment type="caution">
    <text evidence="1">The sequence shown here is derived from an EMBL/GenBank/DDBJ whole genome shotgun (WGS) entry which is preliminary data.</text>
</comment>
<proteinExistence type="predicted"/>
<dbReference type="EMBL" id="MDEO01000036">
    <property type="protein sequence ID" value="OCX12666.1"/>
    <property type="molecule type" value="Genomic_DNA"/>
</dbReference>
<keyword evidence="2" id="KW-1185">Reference proteome</keyword>
<name>A0A1C2DDF6_9HYPH</name>
<protein>
    <submittedName>
        <fullName evidence="1">Uncharacterized protein</fullName>
    </submittedName>
</protein>
<dbReference type="AlphaFoldDB" id="A0A1C2DDF6"/>
<gene>
    <name evidence="1" type="ORF">QV13_24010</name>
</gene>
<dbReference type="STRING" id="1566387.QV13_24010"/>
<accession>A0A1C2DDF6</accession>